<keyword evidence="5 6" id="KW-0472">Membrane</keyword>
<organism evidence="7 8">
    <name type="scientific">Silvibacterium dinghuense</name>
    <dbReference type="NCBI Taxonomy" id="1560006"/>
    <lineage>
        <taxon>Bacteria</taxon>
        <taxon>Pseudomonadati</taxon>
        <taxon>Acidobacteriota</taxon>
        <taxon>Terriglobia</taxon>
        <taxon>Terriglobales</taxon>
        <taxon>Acidobacteriaceae</taxon>
        <taxon>Silvibacterium</taxon>
    </lineage>
</organism>
<evidence type="ECO:0000313" key="8">
    <source>
        <dbReference type="Proteomes" id="UP000290253"/>
    </source>
</evidence>
<keyword evidence="8" id="KW-1185">Reference proteome</keyword>
<sequence>MKNKRWLLYLVVAIVLVVAFFLVRDRIHFDWHVFGEQLKLADWRRIGIGIALIWMAYGVRAVRWSVLLKPTKKVSPFKLVGSQVIGFTAVALFGRLADLVRPYLVAKRTKLPLSTQVGVYTVERMFDFGCLALIFSIVLLFSPDRANLPRPDLIHKAALGGLLATVALAVFAILARVSGKVVAGIVGKGLGVFSKSLGESASEKILGFRDGLNVIGSLGDFLAILTISVIHWLMIAYAYLEATKAFVAAPELANMTLARCMLLMAASMGSSMLQLPIIGWFTQIGLTSAAMTALFHVAPEPALGCGAVLLLVTFMSVIPLGLVWAQIEHVSLKQVSEESEHAGVESLTAPVQDAAE</sequence>
<evidence type="ECO:0000256" key="2">
    <source>
        <dbReference type="ARBA" id="ARBA00022475"/>
    </source>
</evidence>
<dbReference type="Pfam" id="PF03706">
    <property type="entry name" value="LPG_synthase_TM"/>
    <property type="match status" value="1"/>
</dbReference>
<feature type="transmembrane region" description="Helical" evidence="6">
    <location>
        <begin position="301"/>
        <end position="325"/>
    </location>
</feature>
<keyword evidence="4 6" id="KW-1133">Transmembrane helix</keyword>
<protein>
    <submittedName>
        <fullName evidence="7">Flippase-like domain-containing protein</fullName>
    </submittedName>
</protein>
<feature type="transmembrane region" description="Helical" evidence="6">
    <location>
        <begin position="79"/>
        <end position="97"/>
    </location>
</feature>
<feature type="transmembrane region" description="Helical" evidence="6">
    <location>
        <begin position="153"/>
        <end position="174"/>
    </location>
</feature>
<proteinExistence type="predicted"/>
<evidence type="ECO:0000256" key="5">
    <source>
        <dbReference type="ARBA" id="ARBA00023136"/>
    </source>
</evidence>
<dbReference type="OrthoDB" id="115478at2"/>
<feature type="transmembrane region" description="Helical" evidence="6">
    <location>
        <begin position="221"/>
        <end position="240"/>
    </location>
</feature>
<keyword evidence="2" id="KW-1003">Cell membrane</keyword>
<feature type="transmembrane region" description="Helical" evidence="6">
    <location>
        <begin position="261"/>
        <end position="281"/>
    </location>
</feature>
<evidence type="ECO:0000256" key="6">
    <source>
        <dbReference type="SAM" id="Phobius"/>
    </source>
</evidence>
<dbReference type="RefSeq" id="WP_129209206.1">
    <property type="nucleotide sequence ID" value="NZ_BMGU01000005.1"/>
</dbReference>
<feature type="transmembrane region" description="Helical" evidence="6">
    <location>
        <begin position="43"/>
        <end position="59"/>
    </location>
</feature>
<accession>A0A4Q1SBS1</accession>
<dbReference type="InterPro" id="IPR022791">
    <property type="entry name" value="L-PG_synthase/AglD"/>
</dbReference>
<evidence type="ECO:0000256" key="4">
    <source>
        <dbReference type="ARBA" id="ARBA00022989"/>
    </source>
</evidence>
<keyword evidence="3 6" id="KW-0812">Transmembrane</keyword>
<dbReference type="Proteomes" id="UP000290253">
    <property type="component" value="Unassembled WGS sequence"/>
</dbReference>
<feature type="transmembrane region" description="Helical" evidence="6">
    <location>
        <begin position="117"/>
        <end position="141"/>
    </location>
</feature>
<dbReference type="AlphaFoldDB" id="A0A4Q1SBS1"/>
<gene>
    <name evidence="7" type="ORF">ESZ00_15480</name>
</gene>
<name>A0A4Q1SBS1_9BACT</name>
<reference evidence="7 8" key="1">
    <citation type="journal article" date="2016" name="Int. J. Syst. Evol. Microbiol.">
        <title>Acidipila dinghuensis sp. nov., an acidobacterium isolated from forest soil.</title>
        <authorList>
            <person name="Jiang Y.W."/>
            <person name="Wang J."/>
            <person name="Chen M.H."/>
            <person name="Lv Y.Y."/>
            <person name="Qiu L.H."/>
        </authorList>
    </citation>
    <scope>NUCLEOTIDE SEQUENCE [LARGE SCALE GENOMIC DNA]</scope>
    <source>
        <strain evidence="7 8">DHOF10</strain>
    </source>
</reference>
<evidence type="ECO:0000256" key="1">
    <source>
        <dbReference type="ARBA" id="ARBA00004651"/>
    </source>
</evidence>
<comment type="subcellular location">
    <subcellularLocation>
        <location evidence="1">Cell membrane</location>
        <topology evidence="1">Multi-pass membrane protein</topology>
    </subcellularLocation>
</comment>
<evidence type="ECO:0000256" key="3">
    <source>
        <dbReference type="ARBA" id="ARBA00022692"/>
    </source>
</evidence>
<dbReference type="EMBL" id="SDMK01000003">
    <property type="protein sequence ID" value="RXS94469.1"/>
    <property type="molecule type" value="Genomic_DNA"/>
</dbReference>
<comment type="caution">
    <text evidence="7">The sequence shown here is derived from an EMBL/GenBank/DDBJ whole genome shotgun (WGS) entry which is preliminary data.</text>
</comment>
<feature type="transmembrane region" description="Helical" evidence="6">
    <location>
        <begin position="7"/>
        <end position="23"/>
    </location>
</feature>
<dbReference type="GO" id="GO:0005886">
    <property type="term" value="C:plasma membrane"/>
    <property type="evidence" value="ECO:0007669"/>
    <property type="project" value="UniProtKB-SubCell"/>
</dbReference>
<evidence type="ECO:0000313" key="7">
    <source>
        <dbReference type="EMBL" id="RXS94469.1"/>
    </source>
</evidence>